<name>E7A0J8_SPORE</name>
<feature type="region of interest" description="Disordered" evidence="1">
    <location>
        <begin position="209"/>
        <end position="277"/>
    </location>
</feature>
<protein>
    <submittedName>
        <fullName evidence="2">Uncharacterized protein</fullName>
    </submittedName>
</protein>
<reference evidence="2 3" key="1">
    <citation type="journal article" date="2010" name="Science">
        <title>Pathogenicity determinants in smut fungi revealed by genome comparison.</title>
        <authorList>
            <person name="Schirawski J."/>
            <person name="Mannhaupt G."/>
            <person name="Muench K."/>
            <person name="Brefort T."/>
            <person name="Schipper K."/>
            <person name="Doehlemann G."/>
            <person name="Di Stasio M."/>
            <person name="Roessel N."/>
            <person name="Mendoza-Mendoza A."/>
            <person name="Pester D."/>
            <person name="Mueller O."/>
            <person name="Winterberg B."/>
            <person name="Meyer E."/>
            <person name="Ghareeb H."/>
            <person name="Wollenberg T."/>
            <person name="Muensterkoetter M."/>
            <person name="Wong P."/>
            <person name="Walter M."/>
            <person name="Stukenbrock E."/>
            <person name="Gueldener U."/>
            <person name="Kahmann R."/>
        </authorList>
    </citation>
    <scope>NUCLEOTIDE SEQUENCE [LARGE SCALE GENOMIC DNA]</scope>
    <source>
        <strain evidence="3">SRZ2</strain>
    </source>
</reference>
<gene>
    <name evidence="2" type="ORF">sr13670</name>
</gene>
<feature type="region of interest" description="Disordered" evidence="1">
    <location>
        <begin position="292"/>
        <end position="311"/>
    </location>
</feature>
<feature type="region of interest" description="Disordered" evidence="1">
    <location>
        <begin position="102"/>
        <end position="127"/>
    </location>
</feature>
<dbReference type="Proteomes" id="UP000008867">
    <property type="component" value="Chromosome 6"/>
</dbReference>
<dbReference type="HOGENOM" id="CLU_370954_0_0_1"/>
<accession>E7A0J8</accession>
<dbReference type="AlphaFoldDB" id="E7A0J8"/>
<dbReference type="eggNOG" id="ENOG502RDCC">
    <property type="taxonomic scope" value="Eukaryota"/>
</dbReference>
<feature type="compositionally biased region" description="Basic and acidic residues" evidence="1">
    <location>
        <begin position="1"/>
        <end position="11"/>
    </location>
</feature>
<feature type="region of interest" description="Disordered" evidence="1">
    <location>
        <begin position="1"/>
        <end position="76"/>
    </location>
</feature>
<feature type="region of interest" description="Disordered" evidence="1">
    <location>
        <begin position="157"/>
        <end position="197"/>
    </location>
</feature>
<proteinExistence type="predicted"/>
<organism evidence="2 3">
    <name type="scientific">Sporisorium reilianum (strain SRZ2)</name>
    <name type="common">Maize head smut fungus</name>
    <dbReference type="NCBI Taxonomy" id="999809"/>
    <lineage>
        <taxon>Eukaryota</taxon>
        <taxon>Fungi</taxon>
        <taxon>Dikarya</taxon>
        <taxon>Basidiomycota</taxon>
        <taxon>Ustilaginomycotina</taxon>
        <taxon>Ustilaginomycetes</taxon>
        <taxon>Ustilaginales</taxon>
        <taxon>Ustilaginaceae</taxon>
        <taxon>Sporisorium</taxon>
    </lineage>
</organism>
<feature type="compositionally biased region" description="Basic and acidic residues" evidence="1">
    <location>
        <begin position="53"/>
        <end position="65"/>
    </location>
</feature>
<dbReference type="VEuPathDB" id="FungiDB:sr13670"/>
<evidence type="ECO:0000256" key="1">
    <source>
        <dbReference type="SAM" id="MobiDB-lite"/>
    </source>
</evidence>
<dbReference type="EMBL" id="FQ311471">
    <property type="protein sequence ID" value="CBQ73005.1"/>
    <property type="molecule type" value="Genomic_DNA"/>
</dbReference>
<dbReference type="OrthoDB" id="2554329at2759"/>
<keyword evidence="3" id="KW-1185">Reference proteome</keyword>
<feature type="compositionally biased region" description="Low complexity" evidence="1">
    <location>
        <begin position="104"/>
        <end position="114"/>
    </location>
</feature>
<evidence type="ECO:0000313" key="2">
    <source>
        <dbReference type="EMBL" id="CBQ73005.1"/>
    </source>
</evidence>
<sequence length="740" mass="80760">MPRLRHGEPTHHAHHRRQSSRTATDVEPAQKKRRLIQIGSSPPPFTTASHLLATRDPRSQHDRAESTSPKATRNKRIVLIQRNNRLDLRSSGHASPHCVESTRSVSAAPVPAAPQRDAVSSVDQTSRRGLLQRNPQLDWSVTSSPIGTFGGQALGRSGRGLCSSHTETSDRASRVQGTRTVGLPSLNRPSRIRVGLGGRGANAQISETTEAHNENAEAPLQQAHRGSSKRPAEEGLVKPKRRRAKIQRIQLGGGLPSSSAEQPLSDADHHLNSQPDADVNAADESEISYFPTLRPARPSSDAMRTDSDESEDHAIAVLQQSGADQPMSQGGPTMSIAIHASDPQDVTFERADAQPEDGDSSAGLLEVLSQSAMRKLDAVQGAQNASIRHTQQIVDDAPVASVHFPPEAEAQHQVQVDFDPSHLTHTQAQHIAASIVTSKVESKRWSAVHPDSDTARKLLFKPDSKGLLLAAFRPPSTGAVCRDLGLSSSQMRTRPFADVPDFVHHGSAACDKEWHSDVEGSLESFEHDLCFAGYRQTCKSQVHAQTETTELASLRPFKEAAFQQRRQTRRKEVVKVIIPFSEPSLSAHATRARFVAPNPATNVSRHRPHTRARDDAIVLLWMQSTAHSFFRALEAMIQAGFAPAAHDSSSSHRIDPLESDLYPCPILHYAAHADTSQSVEQEKAPSHVALYVHLDRLEEARQKLGTIELGDGTDDSYRPFSDPGVRLLVTSLQGEPLCLI</sequence>
<evidence type="ECO:0000313" key="3">
    <source>
        <dbReference type="Proteomes" id="UP000008867"/>
    </source>
</evidence>